<dbReference type="PANTHER" id="PTHR12682:SF11">
    <property type="entry name" value="PROTEIN ARCHEASE"/>
    <property type="match status" value="1"/>
</dbReference>
<name>A0A075WRF4_9BACT</name>
<dbReference type="AlphaFoldDB" id="A0A075WRF4"/>
<evidence type="ECO:0000256" key="2">
    <source>
        <dbReference type="ARBA" id="ARBA00022694"/>
    </source>
</evidence>
<keyword evidence="7" id="KW-1185">Reference proteome</keyword>
<sequence>MVSKSYETFEHGADIGIRGYGKTLEEAFSNLIKALFSLIGEEVDFNKVAADQRVGIEVEADFLEELVVIFINKVLSLFALENIFFKEFKGKIWESDQRVRLEGTLLGEKYSPEKFGYGVEVKGATFTLAKVEKNGDLWVAQCVVDV</sequence>
<dbReference type="eggNOG" id="COG1371">
    <property type="taxonomic scope" value="Bacteria"/>
</dbReference>
<proteinExistence type="inferred from homology"/>
<evidence type="ECO:0000313" key="7">
    <source>
        <dbReference type="Proteomes" id="UP000028481"/>
    </source>
</evidence>
<dbReference type="GO" id="GO:0046872">
    <property type="term" value="F:metal ion binding"/>
    <property type="evidence" value="ECO:0007669"/>
    <property type="project" value="UniProtKB-KW"/>
</dbReference>
<dbReference type="RefSeq" id="WP_038063383.1">
    <property type="nucleotide sequence ID" value="NZ_CP008796.1"/>
</dbReference>
<dbReference type="InterPro" id="IPR002804">
    <property type="entry name" value="Archease"/>
</dbReference>
<dbReference type="HOGENOM" id="CLU_111362_1_1_0"/>
<dbReference type="SUPFAM" id="SSF69819">
    <property type="entry name" value="MTH1598-like"/>
    <property type="match status" value="1"/>
</dbReference>
<dbReference type="PaxDb" id="289377-HL41_01120"/>
<evidence type="ECO:0000256" key="4">
    <source>
        <dbReference type="ARBA" id="ARBA00022837"/>
    </source>
</evidence>
<comment type="similarity">
    <text evidence="1">Belongs to the archease family.</text>
</comment>
<dbReference type="EMBL" id="CP008796">
    <property type="protein sequence ID" value="AIH03540.1"/>
    <property type="molecule type" value="Genomic_DNA"/>
</dbReference>
<evidence type="ECO:0000256" key="1">
    <source>
        <dbReference type="ARBA" id="ARBA00007963"/>
    </source>
</evidence>
<keyword evidence="3" id="KW-0479">Metal-binding</keyword>
<dbReference type="InterPro" id="IPR036820">
    <property type="entry name" value="Archease_dom_sf"/>
</dbReference>
<dbReference type="Proteomes" id="UP000028481">
    <property type="component" value="Chromosome"/>
</dbReference>
<dbReference type="InterPro" id="IPR023572">
    <property type="entry name" value="Archease_dom"/>
</dbReference>
<dbReference type="STRING" id="289377.HL41_01120"/>
<dbReference type="GO" id="GO:0008033">
    <property type="term" value="P:tRNA processing"/>
    <property type="evidence" value="ECO:0007669"/>
    <property type="project" value="UniProtKB-KW"/>
</dbReference>
<evidence type="ECO:0000313" key="6">
    <source>
        <dbReference type="EMBL" id="AIH03540.1"/>
    </source>
</evidence>
<gene>
    <name evidence="6" type="ORF">HL41_01120</name>
</gene>
<dbReference type="OrthoDB" id="9788587at2"/>
<evidence type="ECO:0000256" key="3">
    <source>
        <dbReference type="ARBA" id="ARBA00022723"/>
    </source>
</evidence>
<dbReference type="KEGG" id="tcm:HL41_01120"/>
<dbReference type="Pfam" id="PF01951">
    <property type="entry name" value="Archease"/>
    <property type="match status" value="1"/>
</dbReference>
<protein>
    <recommendedName>
        <fullName evidence="5">Archease domain-containing protein</fullName>
    </recommendedName>
</protein>
<keyword evidence="2" id="KW-0819">tRNA processing</keyword>
<dbReference type="Gene3D" id="3.55.10.10">
    <property type="entry name" value="Archease domain"/>
    <property type="match status" value="1"/>
</dbReference>
<keyword evidence="4" id="KW-0106">Calcium</keyword>
<dbReference type="PANTHER" id="PTHR12682">
    <property type="entry name" value="ARCHEASE"/>
    <property type="match status" value="1"/>
</dbReference>
<reference evidence="6 7" key="1">
    <citation type="journal article" date="2015" name="Genome Announc.">
        <title>Genome Sequence of a Sulfate-Reducing Thermophilic Bacterium, Thermodesulfobacterium commune DSM 2178T (Phylum Thermodesulfobacteria).</title>
        <authorList>
            <person name="Bhatnagar S."/>
            <person name="Badger J.H."/>
            <person name="Madupu R."/>
            <person name="Khouri H.M."/>
            <person name="O'Connor E.M."/>
            <person name="Robb F.T."/>
            <person name="Ward N.L."/>
            <person name="Eisen J.A."/>
        </authorList>
    </citation>
    <scope>NUCLEOTIDE SEQUENCE [LARGE SCALE GENOMIC DNA]</scope>
    <source>
        <strain evidence="6 7">DSM 2178</strain>
    </source>
</reference>
<accession>A0A075WRF4</accession>
<organism evidence="6 7">
    <name type="scientific">Thermodesulfobacterium commune DSM 2178</name>
    <dbReference type="NCBI Taxonomy" id="289377"/>
    <lineage>
        <taxon>Bacteria</taxon>
        <taxon>Pseudomonadati</taxon>
        <taxon>Thermodesulfobacteriota</taxon>
        <taxon>Thermodesulfobacteria</taxon>
        <taxon>Thermodesulfobacteriales</taxon>
        <taxon>Thermodesulfobacteriaceae</taxon>
        <taxon>Thermodesulfobacterium</taxon>
    </lineage>
</organism>
<evidence type="ECO:0000259" key="5">
    <source>
        <dbReference type="Pfam" id="PF01951"/>
    </source>
</evidence>
<feature type="domain" description="Archease" evidence="5">
    <location>
        <begin position="6"/>
        <end position="146"/>
    </location>
</feature>